<dbReference type="NCBIfam" id="TIGR02050">
    <property type="entry name" value="gshA_cyan_rel"/>
    <property type="match status" value="1"/>
</dbReference>
<dbReference type="GO" id="GO:0005524">
    <property type="term" value="F:ATP binding"/>
    <property type="evidence" value="ECO:0007669"/>
    <property type="project" value="UniProtKB-KW"/>
</dbReference>
<evidence type="ECO:0000256" key="5">
    <source>
        <dbReference type="HAMAP-Rule" id="MF_01609"/>
    </source>
</evidence>
<keyword evidence="3 5" id="KW-0067">ATP-binding</keyword>
<dbReference type="InterPro" id="IPR011793">
    <property type="entry name" value="YbdK"/>
</dbReference>
<protein>
    <recommendedName>
        <fullName evidence="5">Putative glutamate--cysteine ligase 2</fullName>
        <ecNumber evidence="5">6.3.2.2</ecNumber>
    </recommendedName>
    <alternativeName>
        <fullName evidence="5">Gamma-glutamylcysteine synthetase 2</fullName>
        <shortName evidence="5">GCS 2</shortName>
        <shortName evidence="5">Gamma-GCS 2</shortName>
    </alternativeName>
</protein>
<reference evidence="6" key="1">
    <citation type="submission" date="2020-10" db="EMBL/GenBank/DDBJ databases">
        <title>Taxonomic study of unclassified bacteria belonging to the class Ktedonobacteria.</title>
        <authorList>
            <person name="Yabe S."/>
            <person name="Wang C.M."/>
            <person name="Zheng Y."/>
            <person name="Sakai Y."/>
            <person name="Cavaletti L."/>
            <person name="Monciardini P."/>
            <person name="Donadio S."/>
        </authorList>
    </citation>
    <scope>NUCLEOTIDE SEQUENCE</scope>
    <source>
        <strain evidence="6">SOSP1-1</strain>
    </source>
</reference>
<dbReference type="PANTHER" id="PTHR36510">
    <property type="entry name" value="GLUTAMATE--CYSTEINE LIGASE 2-RELATED"/>
    <property type="match status" value="1"/>
</dbReference>
<keyword evidence="2 5" id="KW-0547">Nucleotide-binding</keyword>
<dbReference type="NCBIfam" id="NF010039">
    <property type="entry name" value="PRK13515.1"/>
    <property type="match status" value="1"/>
</dbReference>
<dbReference type="AlphaFoldDB" id="A0A8J3MUC2"/>
<sequence length="379" mass="43230">MPTRFTLGIEEEFQLVDDRTGELRSCAPTILEKGYAQFGELIKPEVLQTTLELTSPVFTDIGSARRALGVSRARLAKLVASEGLALMSAGTHPYSSWQDQESSKGERYDELIEEYRDLVLSDQIFGLHVHIGIGESARERNLGIKVLNQVRTWLPHLLALSTNAPFWEGRYTGLKSYRAIQWKRFPRSGVPDVMASWDEFERYVRSLVDLGAIDNGKKVWWDVRPHTFFSTLEFRVCDMPSTLEDTLAIAALCQALVVKLAWLNARGREMPTWQGRYIDENKWRATRYGLNAEWLDFQREQSISMRDAIAEMLDFVEDVAEDLGSQREMEYIRDLLGNRHGTGADRQIAAYKESGGDLRCVLSLLREQTMRDISLDAVL</sequence>
<evidence type="ECO:0000256" key="1">
    <source>
        <dbReference type="ARBA" id="ARBA00022598"/>
    </source>
</evidence>
<dbReference type="EC" id="6.3.2.2" evidence="5"/>
<evidence type="ECO:0000313" key="7">
    <source>
        <dbReference type="Proteomes" id="UP000612362"/>
    </source>
</evidence>
<keyword evidence="7" id="KW-1185">Reference proteome</keyword>
<dbReference type="GO" id="GO:0042398">
    <property type="term" value="P:modified amino acid biosynthetic process"/>
    <property type="evidence" value="ECO:0007669"/>
    <property type="project" value="InterPro"/>
</dbReference>
<dbReference type="InterPro" id="IPR006336">
    <property type="entry name" value="GCS2"/>
</dbReference>
<comment type="catalytic activity">
    <reaction evidence="4 5">
        <text>L-cysteine + L-glutamate + ATP = gamma-L-glutamyl-L-cysteine + ADP + phosphate + H(+)</text>
        <dbReference type="Rhea" id="RHEA:13285"/>
        <dbReference type="ChEBI" id="CHEBI:15378"/>
        <dbReference type="ChEBI" id="CHEBI:29985"/>
        <dbReference type="ChEBI" id="CHEBI:30616"/>
        <dbReference type="ChEBI" id="CHEBI:35235"/>
        <dbReference type="ChEBI" id="CHEBI:43474"/>
        <dbReference type="ChEBI" id="CHEBI:58173"/>
        <dbReference type="ChEBI" id="CHEBI:456216"/>
        <dbReference type="EC" id="6.3.2.2"/>
    </reaction>
</comment>
<comment type="caution">
    <text evidence="6">The sequence shown here is derived from an EMBL/GenBank/DDBJ whole genome shotgun (WGS) entry which is preliminary data.</text>
</comment>
<dbReference type="Proteomes" id="UP000612362">
    <property type="component" value="Unassembled WGS sequence"/>
</dbReference>
<dbReference type="SUPFAM" id="SSF55931">
    <property type="entry name" value="Glutamine synthetase/guanido kinase"/>
    <property type="match status" value="1"/>
</dbReference>
<dbReference type="InterPro" id="IPR014746">
    <property type="entry name" value="Gln_synth/guanido_kin_cat_dom"/>
</dbReference>
<evidence type="ECO:0000313" key="6">
    <source>
        <dbReference type="EMBL" id="GHO45260.1"/>
    </source>
</evidence>
<dbReference type="RefSeq" id="WP_220194606.1">
    <property type="nucleotide sequence ID" value="NZ_BNJF01000001.1"/>
</dbReference>
<dbReference type="PANTHER" id="PTHR36510:SF1">
    <property type="entry name" value="GLUTAMATE--CYSTEINE LIGASE 2-RELATED"/>
    <property type="match status" value="1"/>
</dbReference>
<dbReference type="Gene3D" id="3.30.590.20">
    <property type="match status" value="1"/>
</dbReference>
<organism evidence="6 7">
    <name type="scientific">Ktedonospora formicarum</name>
    <dbReference type="NCBI Taxonomy" id="2778364"/>
    <lineage>
        <taxon>Bacteria</taxon>
        <taxon>Bacillati</taxon>
        <taxon>Chloroflexota</taxon>
        <taxon>Ktedonobacteria</taxon>
        <taxon>Ktedonobacterales</taxon>
        <taxon>Ktedonobacteraceae</taxon>
        <taxon>Ktedonospora</taxon>
    </lineage>
</organism>
<dbReference type="EMBL" id="BNJF01000001">
    <property type="protein sequence ID" value="GHO45260.1"/>
    <property type="molecule type" value="Genomic_DNA"/>
</dbReference>
<dbReference type="GO" id="GO:0004357">
    <property type="term" value="F:glutamate-cysteine ligase activity"/>
    <property type="evidence" value="ECO:0007669"/>
    <property type="project" value="UniProtKB-EC"/>
</dbReference>
<comment type="function">
    <text evidence="5">ATP-dependent carboxylate-amine ligase which exhibits weak glutamate--cysteine ligase activity.</text>
</comment>
<evidence type="ECO:0000256" key="4">
    <source>
        <dbReference type="ARBA" id="ARBA00048819"/>
    </source>
</evidence>
<evidence type="ECO:0000256" key="2">
    <source>
        <dbReference type="ARBA" id="ARBA00022741"/>
    </source>
</evidence>
<name>A0A8J3MUC2_9CHLR</name>
<comment type="similarity">
    <text evidence="5">Belongs to the glutamate--cysteine ligase type 2 family. YbdK subfamily.</text>
</comment>
<keyword evidence="1 5" id="KW-0436">Ligase</keyword>
<evidence type="ECO:0000256" key="3">
    <source>
        <dbReference type="ARBA" id="ARBA00022840"/>
    </source>
</evidence>
<dbReference type="Pfam" id="PF04107">
    <property type="entry name" value="GCS2"/>
    <property type="match status" value="1"/>
</dbReference>
<dbReference type="InterPro" id="IPR050141">
    <property type="entry name" value="GCL_type2/YbdK_subfam"/>
</dbReference>
<accession>A0A8J3MUC2</accession>
<gene>
    <name evidence="6" type="ORF">KSX_34230</name>
</gene>
<dbReference type="HAMAP" id="MF_01609">
    <property type="entry name" value="Glu_cys_ligase_2"/>
    <property type="match status" value="1"/>
</dbReference>
<proteinExistence type="inferred from homology"/>